<accession>A0AAV2PL11</accession>
<dbReference type="PROSITE" id="PS50026">
    <property type="entry name" value="EGF_3"/>
    <property type="match status" value="1"/>
</dbReference>
<feature type="domain" description="C-type lectin" evidence="6">
    <location>
        <begin position="83"/>
        <end position="203"/>
    </location>
</feature>
<dbReference type="PROSITE" id="PS50041">
    <property type="entry name" value="C_TYPE_LECTIN_2"/>
    <property type="match status" value="1"/>
</dbReference>
<sequence>MLCISAVCSDGCGNNGECTSPGMCTCSPGYTGAFCRTPVCSDGCGNSQCTSPGRCTCSPGYTGASCKTFSGCPSSHGFFVAPGTTQCMKAFLEEHSWDSAESLCRSEKLRLAKPEDALALNKYLKDKYGSKRYWLSARGTGSGGWQWADGEALSRNNPLWANGEPESTSRSQCLRMDAYYQDVASGRPYYTYTCSNRYTPLCEAVCSPGYIGASCRTPVCSDGCGNGQCTSPDRCTCSSGYTGASCKTSVCSDDCG</sequence>
<evidence type="ECO:0000256" key="1">
    <source>
        <dbReference type="ARBA" id="ARBA00022536"/>
    </source>
</evidence>
<dbReference type="GO" id="GO:0048666">
    <property type="term" value="P:neuron development"/>
    <property type="evidence" value="ECO:0007669"/>
    <property type="project" value="TreeGrafter"/>
</dbReference>
<comment type="caution">
    <text evidence="4">Lacks conserved residue(s) required for the propagation of feature annotation.</text>
</comment>
<reference evidence="7 8" key="1">
    <citation type="submission" date="2024-05" db="EMBL/GenBank/DDBJ databases">
        <authorList>
            <person name="Wallberg A."/>
        </authorList>
    </citation>
    <scope>NUCLEOTIDE SEQUENCE [LARGE SCALE GENOMIC DNA]</scope>
</reference>
<dbReference type="InterPro" id="IPR000742">
    <property type="entry name" value="EGF"/>
</dbReference>
<dbReference type="SMART" id="SM00181">
    <property type="entry name" value="EGF"/>
    <property type="match status" value="3"/>
</dbReference>
<dbReference type="GO" id="GO:0043005">
    <property type="term" value="C:neuron projection"/>
    <property type="evidence" value="ECO:0007669"/>
    <property type="project" value="TreeGrafter"/>
</dbReference>
<dbReference type="InterPro" id="IPR016187">
    <property type="entry name" value="CTDL_fold"/>
</dbReference>
<dbReference type="CDD" id="cd00037">
    <property type="entry name" value="CLECT"/>
    <property type="match status" value="1"/>
</dbReference>
<name>A0AAV2PL11_MEGNR</name>
<dbReference type="AlphaFoldDB" id="A0AAV2PL11"/>
<dbReference type="Proteomes" id="UP001497623">
    <property type="component" value="Unassembled WGS sequence"/>
</dbReference>
<dbReference type="PANTHER" id="PTHR11219">
    <property type="entry name" value="TENEURIN AND N-ACETYLGLUCOSAMINE-1-PHOSPHODIESTER ALPHA-N-ACETYLGLUCOSAMINIDASE"/>
    <property type="match status" value="1"/>
</dbReference>
<dbReference type="GO" id="GO:0046982">
    <property type="term" value="F:protein heterodimerization activity"/>
    <property type="evidence" value="ECO:0007669"/>
    <property type="project" value="TreeGrafter"/>
</dbReference>
<evidence type="ECO:0000313" key="7">
    <source>
        <dbReference type="EMBL" id="CAL4059542.1"/>
    </source>
</evidence>
<dbReference type="Gene3D" id="3.10.100.10">
    <property type="entry name" value="Mannose-Binding Protein A, subunit A"/>
    <property type="match status" value="1"/>
</dbReference>
<keyword evidence="2" id="KW-0677">Repeat</keyword>
<dbReference type="PROSITE" id="PS01186">
    <property type="entry name" value="EGF_2"/>
    <property type="match status" value="2"/>
</dbReference>
<keyword evidence="1 4" id="KW-0245">EGF-like domain</keyword>
<dbReference type="SUPFAM" id="SSF56436">
    <property type="entry name" value="C-type lectin-like"/>
    <property type="match status" value="1"/>
</dbReference>
<evidence type="ECO:0000256" key="3">
    <source>
        <dbReference type="ARBA" id="ARBA00023157"/>
    </source>
</evidence>
<dbReference type="InterPro" id="IPR051216">
    <property type="entry name" value="Teneurin"/>
</dbReference>
<feature type="domain" description="EGF-like" evidence="5">
    <location>
        <begin position="4"/>
        <end position="36"/>
    </location>
</feature>
<keyword evidence="3 4" id="KW-1015">Disulfide bond</keyword>
<dbReference type="SMART" id="SM00034">
    <property type="entry name" value="CLECT"/>
    <property type="match status" value="1"/>
</dbReference>
<feature type="disulfide bond" evidence="4">
    <location>
        <begin position="26"/>
        <end position="35"/>
    </location>
</feature>
<dbReference type="Pfam" id="PF00059">
    <property type="entry name" value="Lectin_C"/>
    <property type="match status" value="1"/>
</dbReference>
<evidence type="ECO:0000259" key="5">
    <source>
        <dbReference type="PROSITE" id="PS50026"/>
    </source>
</evidence>
<protein>
    <recommendedName>
        <fullName evidence="9">C-type lectin</fullName>
    </recommendedName>
</protein>
<keyword evidence="8" id="KW-1185">Reference proteome</keyword>
<feature type="disulfide bond" evidence="4">
    <location>
        <begin position="8"/>
        <end position="18"/>
    </location>
</feature>
<dbReference type="InterPro" id="IPR001304">
    <property type="entry name" value="C-type_lectin-like"/>
</dbReference>
<feature type="non-terminal residue" evidence="7">
    <location>
        <position position="256"/>
    </location>
</feature>
<dbReference type="EMBL" id="CAXKWB010000155">
    <property type="protein sequence ID" value="CAL4059542.1"/>
    <property type="molecule type" value="Genomic_DNA"/>
</dbReference>
<evidence type="ECO:0000256" key="2">
    <source>
        <dbReference type="ARBA" id="ARBA00022737"/>
    </source>
</evidence>
<evidence type="ECO:0000256" key="4">
    <source>
        <dbReference type="PROSITE-ProRule" id="PRU00076"/>
    </source>
</evidence>
<dbReference type="GO" id="GO:0042803">
    <property type="term" value="F:protein homodimerization activity"/>
    <property type="evidence" value="ECO:0007669"/>
    <property type="project" value="TreeGrafter"/>
</dbReference>
<evidence type="ECO:0000313" key="8">
    <source>
        <dbReference type="Proteomes" id="UP001497623"/>
    </source>
</evidence>
<dbReference type="InterPro" id="IPR016186">
    <property type="entry name" value="C-type_lectin-like/link_sf"/>
</dbReference>
<organism evidence="7 8">
    <name type="scientific">Meganyctiphanes norvegica</name>
    <name type="common">Northern krill</name>
    <name type="synonym">Thysanopoda norvegica</name>
    <dbReference type="NCBI Taxonomy" id="48144"/>
    <lineage>
        <taxon>Eukaryota</taxon>
        <taxon>Metazoa</taxon>
        <taxon>Ecdysozoa</taxon>
        <taxon>Arthropoda</taxon>
        <taxon>Crustacea</taxon>
        <taxon>Multicrustacea</taxon>
        <taxon>Malacostraca</taxon>
        <taxon>Eumalacostraca</taxon>
        <taxon>Eucarida</taxon>
        <taxon>Euphausiacea</taxon>
        <taxon>Euphausiidae</taxon>
        <taxon>Meganyctiphanes</taxon>
    </lineage>
</organism>
<evidence type="ECO:0000259" key="6">
    <source>
        <dbReference type="PROSITE" id="PS50041"/>
    </source>
</evidence>
<proteinExistence type="predicted"/>
<comment type="caution">
    <text evidence="7">The sequence shown here is derived from an EMBL/GenBank/DDBJ whole genome shotgun (WGS) entry which is preliminary data.</text>
</comment>
<dbReference type="GO" id="GO:0050839">
    <property type="term" value="F:cell adhesion molecule binding"/>
    <property type="evidence" value="ECO:0007669"/>
    <property type="project" value="TreeGrafter"/>
</dbReference>
<dbReference type="PANTHER" id="PTHR11219:SF69">
    <property type="entry name" value="TENEURIN-A"/>
    <property type="match status" value="1"/>
</dbReference>
<dbReference type="GO" id="GO:0007157">
    <property type="term" value="P:heterophilic cell-cell adhesion via plasma membrane cell adhesion molecules"/>
    <property type="evidence" value="ECO:0007669"/>
    <property type="project" value="TreeGrafter"/>
</dbReference>
<dbReference type="Gene3D" id="2.10.25.10">
    <property type="entry name" value="Laminin"/>
    <property type="match status" value="3"/>
</dbReference>
<gene>
    <name evidence="7" type="ORF">MNOR_LOCUS664</name>
</gene>
<evidence type="ECO:0008006" key="9">
    <source>
        <dbReference type="Google" id="ProtNLM"/>
    </source>
</evidence>
<dbReference type="PROSITE" id="PS00022">
    <property type="entry name" value="EGF_1"/>
    <property type="match status" value="2"/>
</dbReference>